<keyword evidence="2" id="KW-1185">Reference proteome</keyword>
<sequence length="112" mass="12695">MKLCLEHSGLDDKGGKRKHADVAEQCQIRNWSNMKETQLCQQRSRIKNALQSVSEVRDRHLTDVGSQVIKQTQNRDILGLQSPDSGCCVSCLEYLYKVICEAVLQCCRIVTI</sequence>
<organism evidence="1 2">
    <name type="scientific">Ameca splendens</name>
    <dbReference type="NCBI Taxonomy" id="208324"/>
    <lineage>
        <taxon>Eukaryota</taxon>
        <taxon>Metazoa</taxon>
        <taxon>Chordata</taxon>
        <taxon>Craniata</taxon>
        <taxon>Vertebrata</taxon>
        <taxon>Euteleostomi</taxon>
        <taxon>Actinopterygii</taxon>
        <taxon>Neopterygii</taxon>
        <taxon>Teleostei</taxon>
        <taxon>Neoteleostei</taxon>
        <taxon>Acanthomorphata</taxon>
        <taxon>Ovalentaria</taxon>
        <taxon>Atherinomorphae</taxon>
        <taxon>Cyprinodontiformes</taxon>
        <taxon>Goodeidae</taxon>
        <taxon>Ameca</taxon>
    </lineage>
</organism>
<evidence type="ECO:0000313" key="1">
    <source>
        <dbReference type="EMBL" id="MEQ2301037.1"/>
    </source>
</evidence>
<gene>
    <name evidence="1" type="ORF">AMECASPLE_031899</name>
</gene>
<name>A0ABV0Z5I1_9TELE</name>
<evidence type="ECO:0000313" key="2">
    <source>
        <dbReference type="Proteomes" id="UP001469553"/>
    </source>
</evidence>
<proteinExistence type="predicted"/>
<dbReference type="Proteomes" id="UP001469553">
    <property type="component" value="Unassembled WGS sequence"/>
</dbReference>
<dbReference type="EMBL" id="JAHRIP010051071">
    <property type="protein sequence ID" value="MEQ2301037.1"/>
    <property type="molecule type" value="Genomic_DNA"/>
</dbReference>
<accession>A0ABV0Z5I1</accession>
<reference evidence="1 2" key="1">
    <citation type="submission" date="2021-06" db="EMBL/GenBank/DDBJ databases">
        <authorList>
            <person name="Palmer J.M."/>
        </authorList>
    </citation>
    <scope>NUCLEOTIDE SEQUENCE [LARGE SCALE GENOMIC DNA]</scope>
    <source>
        <strain evidence="1 2">AS_MEX2019</strain>
        <tissue evidence="1">Muscle</tissue>
    </source>
</reference>
<comment type="caution">
    <text evidence="1">The sequence shown here is derived from an EMBL/GenBank/DDBJ whole genome shotgun (WGS) entry which is preliminary data.</text>
</comment>
<protein>
    <submittedName>
        <fullName evidence="1">Uncharacterized protein</fullName>
    </submittedName>
</protein>